<evidence type="ECO:0000313" key="10">
    <source>
        <dbReference type="Proteomes" id="UP000078287"/>
    </source>
</evidence>
<keyword evidence="6 8" id="KW-0067">ATP-binding</keyword>
<evidence type="ECO:0000256" key="4">
    <source>
        <dbReference type="ARBA" id="ARBA00022655"/>
    </source>
</evidence>
<dbReference type="PANTHER" id="PTHR21299">
    <property type="entry name" value="CYTIDYLATE KINASE/PANTOATE-BETA-ALANINE LIGASE"/>
    <property type="match status" value="1"/>
</dbReference>
<keyword evidence="8" id="KW-0963">Cytoplasm</keyword>
<dbReference type="EMBL" id="LWQS01000043">
    <property type="protein sequence ID" value="OAN46514.1"/>
    <property type="molecule type" value="Genomic_DNA"/>
</dbReference>
<dbReference type="NCBIfam" id="TIGR00018">
    <property type="entry name" value="panC"/>
    <property type="match status" value="1"/>
</dbReference>
<dbReference type="HAMAP" id="MF_00158">
    <property type="entry name" value="PanC"/>
    <property type="match status" value="1"/>
</dbReference>
<evidence type="ECO:0000256" key="3">
    <source>
        <dbReference type="ARBA" id="ARBA00022598"/>
    </source>
</evidence>
<dbReference type="InterPro" id="IPR003721">
    <property type="entry name" value="Pantoate_ligase"/>
</dbReference>
<dbReference type="GO" id="GO:0015940">
    <property type="term" value="P:pantothenate biosynthetic process"/>
    <property type="evidence" value="ECO:0007669"/>
    <property type="project" value="UniProtKB-UniRule"/>
</dbReference>
<accession>A0A178MF54</accession>
<evidence type="ECO:0000256" key="5">
    <source>
        <dbReference type="ARBA" id="ARBA00022741"/>
    </source>
</evidence>
<dbReference type="Proteomes" id="UP000078287">
    <property type="component" value="Unassembled WGS sequence"/>
</dbReference>
<feature type="binding site" evidence="8">
    <location>
        <begin position="26"/>
        <end position="33"/>
    </location>
    <ligand>
        <name>ATP</name>
        <dbReference type="ChEBI" id="CHEBI:30616"/>
    </ligand>
</feature>
<dbReference type="UniPathway" id="UPA00028">
    <property type="reaction ID" value="UER00005"/>
</dbReference>
<dbReference type="STRING" id="1707952.A6A03_11990"/>
<dbReference type="SUPFAM" id="SSF52374">
    <property type="entry name" value="Nucleotidylyl transferase"/>
    <property type="match status" value="1"/>
</dbReference>
<dbReference type="OrthoDB" id="9773087at2"/>
<feature type="binding site" evidence="8">
    <location>
        <position position="172"/>
    </location>
    <ligand>
        <name>ATP</name>
        <dbReference type="ChEBI" id="CHEBI:30616"/>
    </ligand>
</feature>
<feature type="binding site" evidence="8">
    <location>
        <begin position="180"/>
        <end position="183"/>
    </location>
    <ligand>
        <name>ATP</name>
        <dbReference type="ChEBI" id="CHEBI:30616"/>
    </ligand>
</feature>
<dbReference type="FunFam" id="3.40.50.620:FF:000013">
    <property type="entry name" value="Pantothenate synthetase"/>
    <property type="match status" value="1"/>
</dbReference>
<dbReference type="InterPro" id="IPR042176">
    <property type="entry name" value="Pantoate_ligase_C"/>
</dbReference>
<dbReference type="InterPro" id="IPR014729">
    <property type="entry name" value="Rossmann-like_a/b/a_fold"/>
</dbReference>
<dbReference type="RefSeq" id="WP_066785533.1">
    <property type="nucleotide sequence ID" value="NZ_LWQS01000043.1"/>
</dbReference>
<protein>
    <recommendedName>
        <fullName evidence="8">Pantothenate synthetase</fullName>
        <shortName evidence="8">PS</shortName>
        <ecNumber evidence="8">6.3.2.1</ecNumber>
    </recommendedName>
    <alternativeName>
        <fullName evidence="8">Pantoate--beta-alanine ligase</fullName>
    </alternativeName>
    <alternativeName>
        <fullName evidence="8">Pantoate-activating enzyme</fullName>
    </alternativeName>
</protein>
<sequence>MEVLHTIADFRRARAAFGELGFVPTMGYLHQGHLALVERARAECPAVAVSIFVNPTQFGPHEDFARYPRDTERDLALLAAAGVDLVFVPPVEEMYPPGFGTYVIQPAADEVLEGAARPGHFRGVATVVCKLFNIVQPTKSYFGQKDAQQTVVIRQMVRDLNIPVEIVVAPTVREPDGLALSSRNVYLTPAQRAAAPVLYRALRAAAERYAAGERSGEALRALMREVLAAEPLAKPEYVSVAHPLTLRELDQIGLEGALLSMAVRFDGVRLIDNWVLEGMR</sequence>
<proteinExistence type="inferred from homology"/>
<keyword evidence="5 8" id="KW-0547">Nucleotide-binding</keyword>
<comment type="catalytic activity">
    <reaction evidence="7 8">
        <text>(R)-pantoate + beta-alanine + ATP = (R)-pantothenate + AMP + diphosphate + H(+)</text>
        <dbReference type="Rhea" id="RHEA:10912"/>
        <dbReference type="ChEBI" id="CHEBI:15378"/>
        <dbReference type="ChEBI" id="CHEBI:15980"/>
        <dbReference type="ChEBI" id="CHEBI:29032"/>
        <dbReference type="ChEBI" id="CHEBI:30616"/>
        <dbReference type="ChEBI" id="CHEBI:33019"/>
        <dbReference type="ChEBI" id="CHEBI:57966"/>
        <dbReference type="ChEBI" id="CHEBI:456215"/>
        <dbReference type="EC" id="6.3.2.1"/>
    </reaction>
</comment>
<comment type="miscellaneous">
    <text evidence="8">The reaction proceeds by a bi uni uni bi ping pong mechanism.</text>
</comment>
<keyword evidence="3 8" id="KW-0436">Ligase</keyword>
<dbReference type="PANTHER" id="PTHR21299:SF1">
    <property type="entry name" value="PANTOATE--BETA-ALANINE LIGASE"/>
    <property type="match status" value="1"/>
</dbReference>
<feature type="active site" description="Proton donor" evidence="8">
    <location>
        <position position="33"/>
    </location>
</feature>
<dbReference type="Gene3D" id="3.30.1300.10">
    <property type="entry name" value="Pantoate-beta-alanine ligase, C-terminal domain"/>
    <property type="match status" value="1"/>
</dbReference>
<organism evidence="9 10">
    <name type="scientific">Chloroflexus islandicus</name>
    <dbReference type="NCBI Taxonomy" id="1707952"/>
    <lineage>
        <taxon>Bacteria</taxon>
        <taxon>Bacillati</taxon>
        <taxon>Chloroflexota</taxon>
        <taxon>Chloroflexia</taxon>
        <taxon>Chloroflexales</taxon>
        <taxon>Chloroflexineae</taxon>
        <taxon>Chloroflexaceae</taxon>
        <taxon>Chloroflexus</taxon>
    </lineage>
</organism>
<keyword evidence="4 8" id="KW-0566">Pantothenate biosynthesis</keyword>
<evidence type="ECO:0000256" key="1">
    <source>
        <dbReference type="ARBA" id="ARBA00004990"/>
    </source>
</evidence>
<comment type="pathway">
    <text evidence="1 8">Cofactor biosynthesis; (R)-pantothenate biosynthesis; (R)-pantothenate from (R)-pantoate and beta-alanine: step 1/1.</text>
</comment>
<name>A0A178MF54_9CHLR</name>
<evidence type="ECO:0000313" key="9">
    <source>
        <dbReference type="EMBL" id="OAN46514.1"/>
    </source>
</evidence>
<feature type="binding site" evidence="8">
    <location>
        <begin position="143"/>
        <end position="146"/>
    </location>
    <ligand>
        <name>ATP</name>
        <dbReference type="ChEBI" id="CHEBI:30616"/>
    </ligand>
</feature>
<dbReference type="AlphaFoldDB" id="A0A178MF54"/>
<evidence type="ECO:0000256" key="2">
    <source>
        <dbReference type="ARBA" id="ARBA00009256"/>
    </source>
</evidence>
<dbReference type="InterPro" id="IPR004821">
    <property type="entry name" value="Cyt_trans-like"/>
</dbReference>
<dbReference type="GO" id="GO:0005829">
    <property type="term" value="C:cytosol"/>
    <property type="evidence" value="ECO:0007669"/>
    <property type="project" value="TreeGrafter"/>
</dbReference>
<feature type="binding site" evidence="8">
    <location>
        <position position="149"/>
    </location>
    <ligand>
        <name>(R)-pantoate</name>
        <dbReference type="ChEBI" id="CHEBI:15980"/>
    </ligand>
</feature>
<dbReference type="Pfam" id="PF02569">
    <property type="entry name" value="Pantoate_ligase"/>
    <property type="match status" value="1"/>
</dbReference>
<dbReference type="CDD" id="cd00560">
    <property type="entry name" value="PanC"/>
    <property type="match status" value="1"/>
</dbReference>
<dbReference type="GO" id="GO:0005524">
    <property type="term" value="F:ATP binding"/>
    <property type="evidence" value="ECO:0007669"/>
    <property type="project" value="UniProtKB-KW"/>
</dbReference>
<dbReference type="NCBIfam" id="TIGR00125">
    <property type="entry name" value="cyt_tran_rel"/>
    <property type="match status" value="1"/>
</dbReference>
<feature type="binding site" evidence="8">
    <location>
        <position position="57"/>
    </location>
    <ligand>
        <name>beta-alanine</name>
        <dbReference type="ChEBI" id="CHEBI:57966"/>
    </ligand>
</feature>
<comment type="function">
    <text evidence="8">Catalyzes the condensation of pantoate with beta-alanine in an ATP-dependent reaction via a pantoyl-adenylate intermediate.</text>
</comment>
<evidence type="ECO:0000256" key="7">
    <source>
        <dbReference type="ARBA" id="ARBA00048258"/>
    </source>
</evidence>
<comment type="subunit">
    <text evidence="8">Homodimer.</text>
</comment>
<reference evidence="9 10" key="1">
    <citation type="submission" date="2016-04" db="EMBL/GenBank/DDBJ databases">
        <title>Chloroflexus islandicus sp. nov., a thermophilic filamentous anoxygenic phototrophic bacterium from geyser Strokkur (Iceland).</title>
        <authorList>
            <person name="Gaisin V.A."/>
            <person name="Kalashnikov A.M."/>
            <person name="Sukhacheva M.V."/>
            <person name="Grouzdev D.S."/>
            <person name="Ivanov T.M."/>
            <person name="Kuznetsov B."/>
            <person name="Gorlenko V.M."/>
        </authorList>
    </citation>
    <scope>NUCLEOTIDE SEQUENCE [LARGE SCALE GENOMIC DNA]</scope>
    <source>
        <strain evidence="10">isl-2</strain>
    </source>
</reference>
<comment type="subcellular location">
    <subcellularLocation>
        <location evidence="8">Cytoplasm</location>
    </subcellularLocation>
</comment>
<evidence type="ECO:0000256" key="6">
    <source>
        <dbReference type="ARBA" id="ARBA00022840"/>
    </source>
</evidence>
<dbReference type="Gene3D" id="3.40.50.620">
    <property type="entry name" value="HUPs"/>
    <property type="match status" value="1"/>
</dbReference>
<comment type="caution">
    <text evidence="9">The sequence shown here is derived from an EMBL/GenBank/DDBJ whole genome shotgun (WGS) entry which is preliminary data.</text>
</comment>
<evidence type="ECO:0000256" key="8">
    <source>
        <dbReference type="HAMAP-Rule" id="MF_00158"/>
    </source>
</evidence>
<keyword evidence="10" id="KW-1185">Reference proteome</keyword>
<gene>
    <name evidence="8" type="primary">panC</name>
    <name evidence="9" type="ORF">A6A03_11990</name>
</gene>
<feature type="binding site" evidence="8">
    <location>
        <position position="57"/>
    </location>
    <ligand>
        <name>(R)-pantoate</name>
        <dbReference type="ChEBI" id="CHEBI:15980"/>
    </ligand>
</feature>
<dbReference type="GO" id="GO:0004592">
    <property type="term" value="F:pantoate-beta-alanine ligase activity"/>
    <property type="evidence" value="ECO:0007669"/>
    <property type="project" value="UniProtKB-UniRule"/>
</dbReference>
<dbReference type="EC" id="6.3.2.1" evidence="8"/>
<comment type="similarity">
    <text evidence="2 8">Belongs to the pantothenate synthetase family.</text>
</comment>